<feature type="region of interest" description="Disordered" evidence="4">
    <location>
        <begin position="124"/>
        <end position="146"/>
    </location>
</feature>
<dbReference type="OrthoDB" id="8561314at2"/>
<keyword evidence="1" id="KW-0678">Repressor</keyword>
<dbReference type="GO" id="GO:1902209">
    <property type="term" value="P:negative regulation of bacterial-type flagellum assembly"/>
    <property type="evidence" value="ECO:0007669"/>
    <property type="project" value="InterPro"/>
</dbReference>
<protein>
    <submittedName>
        <fullName evidence="5">Uncharacterized protein</fullName>
    </submittedName>
</protein>
<dbReference type="GO" id="GO:0006402">
    <property type="term" value="P:mRNA catabolic process"/>
    <property type="evidence" value="ECO:0007669"/>
    <property type="project" value="InterPro"/>
</dbReference>
<dbReference type="HOGENOM" id="CLU_1467137_0_0_5"/>
<evidence type="ECO:0000256" key="4">
    <source>
        <dbReference type="SAM" id="MobiDB-lite"/>
    </source>
</evidence>
<dbReference type="STRING" id="316055.RPE_4498"/>
<evidence type="ECO:0000313" key="5">
    <source>
        <dbReference type="EMBL" id="ABJ08418.1"/>
    </source>
</evidence>
<evidence type="ECO:0000256" key="3">
    <source>
        <dbReference type="ARBA" id="ARBA00022884"/>
    </source>
</evidence>
<sequence>MGLKITLKPFERIEIGPLTLTNGWLEPSTFLIEGIAPVLRQANALLEEQADTNLKQVYLCLQKLFLRRAGATLELYHRKAGQLLAEMPAAAATIDAAARDIAEGRHFAALRRYRELIDATEAEDKRRSATTGESACGERASARPAPAVHFVRDRRRYRLGAGARSS</sequence>
<dbReference type="EMBL" id="CP000463">
    <property type="protein sequence ID" value="ABJ08418.1"/>
    <property type="molecule type" value="Genomic_DNA"/>
</dbReference>
<dbReference type="Pfam" id="PF07378">
    <property type="entry name" value="FlbT"/>
    <property type="match status" value="1"/>
</dbReference>
<gene>
    <name evidence="5" type="ordered locus">RPE_4498</name>
</gene>
<organism evidence="5">
    <name type="scientific">Rhodopseudomonas palustris (strain BisA53)</name>
    <dbReference type="NCBI Taxonomy" id="316055"/>
    <lineage>
        <taxon>Bacteria</taxon>
        <taxon>Pseudomonadati</taxon>
        <taxon>Pseudomonadota</taxon>
        <taxon>Alphaproteobacteria</taxon>
        <taxon>Hyphomicrobiales</taxon>
        <taxon>Nitrobacteraceae</taxon>
        <taxon>Rhodopseudomonas</taxon>
    </lineage>
</organism>
<evidence type="ECO:0000256" key="2">
    <source>
        <dbReference type="ARBA" id="ARBA00022795"/>
    </source>
</evidence>
<name>Q07I16_RHOP5</name>
<keyword evidence="2" id="KW-1005">Bacterial flagellum biogenesis</keyword>
<dbReference type="eggNOG" id="COG5443">
    <property type="taxonomic scope" value="Bacteria"/>
</dbReference>
<evidence type="ECO:0000256" key="1">
    <source>
        <dbReference type="ARBA" id="ARBA00022491"/>
    </source>
</evidence>
<dbReference type="AlphaFoldDB" id="Q07I16"/>
<proteinExistence type="predicted"/>
<keyword evidence="3" id="KW-0694">RNA-binding</keyword>
<dbReference type="GO" id="GO:0044781">
    <property type="term" value="P:bacterial-type flagellum organization"/>
    <property type="evidence" value="ECO:0007669"/>
    <property type="project" value="UniProtKB-KW"/>
</dbReference>
<dbReference type="InterPro" id="IPR009967">
    <property type="entry name" value="Flagellum_FlbT"/>
</dbReference>
<reference evidence="5" key="1">
    <citation type="submission" date="2006-09" db="EMBL/GenBank/DDBJ databases">
        <title>Complete sequence of Rhodopseudomonas palustris BisA53.</title>
        <authorList>
            <consortium name="US DOE Joint Genome Institute"/>
            <person name="Copeland A."/>
            <person name="Lucas S."/>
            <person name="Lapidus A."/>
            <person name="Barry K."/>
            <person name="Detter J.C."/>
            <person name="Glavina del Rio T."/>
            <person name="Hammon N."/>
            <person name="Israni S."/>
            <person name="Dalin E."/>
            <person name="Tice H."/>
            <person name="Pitluck S."/>
            <person name="Chain P."/>
            <person name="Malfatti S."/>
            <person name="Shin M."/>
            <person name="Vergez L."/>
            <person name="Schmutz J."/>
            <person name="Larimer F."/>
            <person name="Land M."/>
            <person name="Hauser L."/>
            <person name="Pelletier D.A."/>
            <person name="Kyrpides N."/>
            <person name="Kim E."/>
            <person name="Harwood C.S."/>
            <person name="Oda Y."/>
            <person name="Richardson P."/>
        </authorList>
    </citation>
    <scope>NUCLEOTIDE SEQUENCE [LARGE SCALE GENOMIC DNA]</scope>
    <source>
        <strain evidence="5">BisA53</strain>
    </source>
</reference>
<accession>Q07I16</accession>
<dbReference type="GO" id="GO:0048027">
    <property type="term" value="F:mRNA 5'-UTR binding"/>
    <property type="evidence" value="ECO:0007669"/>
    <property type="project" value="InterPro"/>
</dbReference>
<dbReference type="KEGG" id="rpe:RPE_4498"/>